<dbReference type="SUPFAM" id="SSF49464">
    <property type="entry name" value="Carboxypeptidase regulatory domain-like"/>
    <property type="match status" value="1"/>
</dbReference>
<keyword evidence="3" id="KW-0998">Cell outer membrane</keyword>
<organism evidence="5 6">
    <name type="scientific">Mucilaginibacter dorajii</name>
    <dbReference type="NCBI Taxonomy" id="692994"/>
    <lineage>
        <taxon>Bacteria</taxon>
        <taxon>Pseudomonadati</taxon>
        <taxon>Bacteroidota</taxon>
        <taxon>Sphingobacteriia</taxon>
        <taxon>Sphingobacteriales</taxon>
        <taxon>Sphingobacteriaceae</taxon>
        <taxon>Mucilaginibacter</taxon>
    </lineage>
</organism>
<reference evidence="6" key="1">
    <citation type="journal article" date="2019" name="Int. J. Syst. Evol. Microbiol.">
        <title>The Global Catalogue of Microorganisms (GCM) 10K type strain sequencing project: providing services to taxonomists for standard genome sequencing and annotation.</title>
        <authorList>
            <consortium name="The Broad Institute Genomics Platform"/>
            <consortium name="The Broad Institute Genome Sequencing Center for Infectious Disease"/>
            <person name="Wu L."/>
            <person name="Ma J."/>
        </authorList>
    </citation>
    <scope>NUCLEOTIDE SEQUENCE [LARGE SCALE GENOMIC DNA]</scope>
    <source>
        <strain evidence="6">JCM 16601</strain>
    </source>
</reference>
<evidence type="ECO:0000313" key="6">
    <source>
        <dbReference type="Proteomes" id="UP001500742"/>
    </source>
</evidence>
<dbReference type="Gene3D" id="2.40.170.20">
    <property type="entry name" value="TonB-dependent receptor, beta-barrel domain"/>
    <property type="match status" value="1"/>
</dbReference>
<dbReference type="InterPro" id="IPR041700">
    <property type="entry name" value="OMP_b-brl_3"/>
</dbReference>
<comment type="subcellular location">
    <subcellularLocation>
        <location evidence="1">Cell outer membrane</location>
    </subcellularLocation>
</comment>
<evidence type="ECO:0000256" key="2">
    <source>
        <dbReference type="ARBA" id="ARBA00023136"/>
    </source>
</evidence>
<dbReference type="PANTHER" id="PTHR40980:SF4">
    <property type="entry name" value="TONB-DEPENDENT RECEPTOR-LIKE BETA-BARREL DOMAIN-CONTAINING PROTEIN"/>
    <property type="match status" value="1"/>
</dbReference>
<dbReference type="Pfam" id="PF13620">
    <property type="entry name" value="CarboxypepD_reg"/>
    <property type="match status" value="1"/>
</dbReference>
<dbReference type="Proteomes" id="UP001500742">
    <property type="component" value="Unassembled WGS sequence"/>
</dbReference>
<evidence type="ECO:0000313" key="5">
    <source>
        <dbReference type="EMBL" id="GAA3981652.1"/>
    </source>
</evidence>
<dbReference type="PANTHER" id="PTHR40980">
    <property type="entry name" value="PLUG DOMAIN-CONTAINING PROTEIN"/>
    <property type="match status" value="1"/>
</dbReference>
<dbReference type="InterPro" id="IPR008969">
    <property type="entry name" value="CarboxyPept-like_regulatory"/>
</dbReference>
<dbReference type="InterPro" id="IPR036942">
    <property type="entry name" value="Beta-barrel_TonB_sf"/>
</dbReference>
<evidence type="ECO:0000256" key="3">
    <source>
        <dbReference type="ARBA" id="ARBA00023237"/>
    </source>
</evidence>
<dbReference type="InterPro" id="IPR037066">
    <property type="entry name" value="Plug_dom_sf"/>
</dbReference>
<name>A0ABP7QGA8_9SPHI</name>
<keyword evidence="6" id="KW-1185">Reference proteome</keyword>
<evidence type="ECO:0000259" key="4">
    <source>
        <dbReference type="Pfam" id="PF14905"/>
    </source>
</evidence>
<dbReference type="SUPFAM" id="SSF56935">
    <property type="entry name" value="Porins"/>
    <property type="match status" value="1"/>
</dbReference>
<comment type="caution">
    <text evidence="5">The sequence shown here is derived from an EMBL/GenBank/DDBJ whole genome shotgun (WGS) entry which is preliminary data.</text>
</comment>
<dbReference type="Gene3D" id="2.60.40.1120">
    <property type="entry name" value="Carboxypeptidase-like, regulatory domain"/>
    <property type="match status" value="1"/>
</dbReference>
<gene>
    <name evidence="5" type="ORF">GCM10022210_36300</name>
</gene>
<dbReference type="EMBL" id="BAAAZC010000026">
    <property type="protein sequence ID" value="GAA3981652.1"/>
    <property type="molecule type" value="Genomic_DNA"/>
</dbReference>
<sequence length="827" mass="90337">MPKKSINNSILSIMKSFKYIVRVIILLIILTTQRNSALAQTSPASYVIKGIITDSGTHAPIPFVTIRIKDEKGTPVKAGISAENGSFVILVTEQMNYTVVVAAIGYAQKTLPANLSKNTAKSINLGTVSLKDQFTSLKEVAITADRPIIRQKADRIIYDLKADPESKANSVLGMMHKIPFITLDGQDNILLKGNSSFKVLINGKPSASVENNLNAILKSMPASTIEKIEVITTPPSKYDGDGLAGIINIITSKKLIDGYSGSLNVNESFPVGGPGIGGSFTAKSGKFGISGFAGASIFNNPQTSFTNSRVSLDANPTTLVQQGVRKSNNKTAYFGTEMSYEIDSLHLISGQLNINGGRSADHMGQSSELTGAIGGNQAYDLLNDNKATNYGLDAALNYQIGFKAVKNRLLTFSYQFSTNHGNRNGQVDLSNQVNFNTPDYTQTDKQKFNEHTLQVDFVTPVKQVNIEAGVKGILRDNNSNFGYNSFNNATGQFDADATLSNQYSNTQNVFSAYNSYQVNLKSWNINAGVRVEETVIRANFISTNTTADQNYFNVLPAVSVGKNLSDQTSVNFGFSERIRRPGINRLNPYVDRSNPNFEATGNPNLRPVLLNDIQAGYSSNKKLSLNIGLDYSFMNNLDLLVTSFDPTTQITRTNYQNTGKSSSLGSNISASYPISKAYSLSLNGNVMYLWLKGFSDGSIVHNDRLMYSFSLSNGFRFDKGWALNADLNVVSRNPTGLQGYSNGFVGTAFSVNKELIKSKLSFAARINNPFTSYRNNTAKTFGPDFNQLYTTRDYYRSVGISLNYNFGSLKDGISKSRRSIENNDMAN</sequence>
<protein>
    <submittedName>
        <fullName evidence="5">Outer membrane beta-barrel family protein</fullName>
    </submittedName>
</protein>
<dbReference type="Gene3D" id="2.170.130.10">
    <property type="entry name" value="TonB-dependent receptor, plug domain"/>
    <property type="match status" value="1"/>
</dbReference>
<evidence type="ECO:0000256" key="1">
    <source>
        <dbReference type="ARBA" id="ARBA00004442"/>
    </source>
</evidence>
<proteinExistence type="predicted"/>
<keyword evidence="2" id="KW-0472">Membrane</keyword>
<feature type="domain" description="Outer membrane protein beta-barrel" evidence="4">
    <location>
        <begin position="406"/>
        <end position="804"/>
    </location>
</feature>
<accession>A0ABP7QGA8</accession>
<dbReference type="Pfam" id="PF14905">
    <property type="entry name" value="OMP_b-brl_3"/>
    <property type="match status" value="1"/>
</dbReference>